<dbReference type="GO" id="GO:0004791">
    <property type="term" value="F:thioredoxin-disulfide reductase (NADPH) activity"/>
    <property type="evidence" value="ECO:0007669"/>
    <property type="project" value="UniProtKB-EC"/>
</dbReference>
<comment type="caution">
    <text evidence="6">The sequence shown here is derived from an EMBL/GenBank/DDBJ whole genome shotgun (WGS) entry which is preliminary data.</text>
</comment>
<dbReference type="PANTHER" id="PTHR48105">
    <property type="entry name" value="THIOREDOXIN REDUCTASE 1-RELATED-RELATED"/>
    <property type="match status" value="1"/>
</dbReference>
<reference evidence="7" key="1">
    <citation type="submission" date="2017-09" db="EMBL/GenBank/DDBJ databases">
        <authorList>
            <person name="Zhang Y."/>
            <person name="Huang X."/>
            <person name="Liu J."/>
            <person name="Lu L."/>
            <person name="Peng K."/>
        </authorList>
    </citation>
    <scope>NUCLEOTIDE SEQUENCE [LARGE SCALE GENOMIC DNA]</scope>
    <source>
        <strain evidence="7">S-XJ-1</strain>
    </source>
</reference>
<evidence type="ECO:0000259" key="5">
    <source>
        <dbReference type="Pfam" id="PF13649"/>
    </source>
</evidence>
<proteinExistence type="predicted"/>
<dbReference type="SUPFAM" id="SSF53335">
    <property type="entry name" value="S-adenosyl-L-methionine-dependent methyltransferases"/>
    <property type="match status" value="1"/>
</dbReference>
<comment type="catalytic activity">
    <reaction evidence="3">
        <text>[thioredoxin]-dithiol + NADP(+) = [thioredoxin]-disulfide + NADPH + H(+)</text>
        <dbReference type="Rhea" id="RHEA:20345"/>
        <dbReference type="Rhea" id="RHEA-COMP:10698"/>
        <dbReference type="Rhea" id="RHEA-COMP:10700"/>
        <dbReference type="ChEBI" id="CHEBI:15378"/>
        <dbReference type="ChEBI" id="CHEBI:29950"/>
        <dbReference type="ChEBI" id="CHEBI:50058"/>
        <dbReference type="ChEBI" id="CHEBI:57783"/>
        <dbReference type="ChEBI" id="CHEBI:58349"/>
        <dbReference type="EC" id="1.8.1.9"/>
    </reaction>
</comment>
<gene>
    <name evidence="6" type="ORF">CEY15_11765</name>
</gene>
<keyword evidence="6" id="KW-0808">Transferase</keyword>
<protein>
    <submittedName>
        <fullName evidence="6">SAM-dependent methyltransferase</fullName>
    </submittedName>
</protein>
<name>A0A2A2WNI6_9ACTN</name>
<dbReference type="RefSeq" id="WP_095718606.1">
    <property type="nucleotide sequence ID" value="NZ_NTGA01000020.1"/>
</dbReference>
<dbReference type="InterPro" id="IPR029063">
    <property type="entry name" value="SAM-dependent_MTases_sf"/>
</dbReference>
<dbReference type="InterPro" id="IPR050097">
    <property type="entry name" value="Ferredoxin-NADP_redctase_2"/>
</dbReference>
<keyword evidence="2" id="KW-0560">Oxidoreductase</keyword>
<dbReference type="InterPro" id="IPR023753">
    <property type="entry name" value="FAD/NAD-binding_dom"/>
</dbReference>
<evidence type="ECO:0000256" key="1">
    <source>
        <dbReference type="ARBA" id="ARBA00022630"/>
    </source>
</evidence>
<dbReference type="Gene3D" id="3.50.50.60">
    <property type="entry name" value="FAD/NAD(P)-binding domain"/>
    <property type="match status" value="2"/>
</dbReference>
<dbReference type="InterPro" id="IPR041698">
    <property type="entry name" value="Methyltransf_25"/>
</dbReference>
<organism evidence="6 7">
    <name type="scientific">Dietzia natronolimnaea</name>
    <dbReference type="NCBI Taxonomy" id="161920"/>
    <lineage>
        <taxon>Bacteria</taxon>
        <taxon>Bacillati</taxon>
        <taxon>Actinomycetota</taxon>
        <taxon>Actinomycetes</taxon>
        <taxon>Mycobacteriales</taxon>
        <taxon>Dietziaceae</taxon>
        <taxon>Dietzia</taxon>
    </lineage>
</organism>
<evidence type="ECO:0000313" key="6">
    <source>
        <dbReference type="EMBL" id="PAY22767.1"/>
    </source>
</evidence>
<feature type="domain" description="FAD/NAD(P)-binding" evidence="4">
    <location>
        <begin position="12"/>
        <end position="307"/>
    </location>
</feature>
<evidence type="ECO:0000259" key="4">
    <source>
        <dbReference type="Pfam" id="PF07992"/>
    </source>
</evidence>
<dbReference type="Pfam" id="PF07992">
    <property type="entry name" value="Pyr_redox_2"/>
    <property type="match status" value="1"/>
</dbReference>
<dbReference type="GO" id="GO:0032259">
    <property type="term" value="P:methylation"/>
    <property type="evidence" value="ECO:0007669"/>
    <property type="project" value="UniProtKB-KW"/>
</dbReference>
<evidence type="ECO:0000313" key="7">
    <source>
        <dbReference type="Proteomes" id="UP000218810"/>
    </source>
</evidence>
<feature type="domain" description="Methyltransferase" evidence="5">
    <location>
        <begin position="372"/>
        <end position="465"/>
    </location>
</feature>
<keyword evidence="7" id="KW-1185">Reference proteome</keyword>
<dbReference type="PRINTS" id="PR00368">
    <property type="entry name" value="FADPNR"/>
</dbReference>
<dbReference type="InterPro" id="IPR036188">
    <property type="entry name" value="FAD/NAD-bd_sf"/>
</dbReference>
<dbReference type="CDD" id="cd02440">
    <property type="entry name" value="AdoMet_MTases"/>
    <property type="match status" value="1"/>
</dbReference>
<dbReference type="SUPFAM" id="SSF51905">
    <property type="entry name" value="FAD/NAD(P)-binding domain"/>
    <property type="match status" value="1"/>
</dbReference>
<dbReference type="Gene3D" id="3.40.50.150">
    <property type="entry name" value="Vaccinia Virus protein VP39"/>
    <property type="match status" value="1"/>
</dbReference>
<accession>A0A2A2WNI6</accession>
<sequence length="559" mass="59083">MNITEKSPEHWDAIVVGGGAAGLSAALMLGRARRRVLVVDAGEPRNRFAAHMHGVLGHEGVDPLELLRRGREELRQYDVTVRSGSVTVVRDSGVDEAGSGDGTNEGNAGDLTVEFADAAPATARALVVASGQTDELPDIPGLRDFWGSSVLHCPYCHGWEVRGSRIAVLGTSAMSAHQAQLVRQWTDDLVFLTAGSGAPDAEVAARLRARGVRLEESPVTSVLSEDGRLTGVSLADGPQIALDAIFAAPTARPHDRFLDGLDLERTTSPLGTVLAVDQFGATSHPRIWAAGNVANPGATVPVSMAAGSMAGGMVNMMLVNEDFDAATLAHDATGAPAEFWEGQYAGHGPRWSGAANATTAAVVGPLPVGSALELGCGEGGDAVWLAEQGWRVTAVDLSPTAVSRGAEAAATRGVADRVDWVSHDLTTWTTDERFDLVTSSFFHSPVELPRTQILRRAAEWVRPGGHLLLVTHVFESEADIPPWAMRPDTEGREGQGEHSAHGAAHPVLLTPTEEVAELALDPAVWEVVLEEIRPREAVGPDGIQTATVKDGVVMYRKRP</sequence>
<dbReference type="Pfam" id="PF13649">
    <property type="entry name" value="Methyltransf_25"/>
    <property type="match status" value="1"/>
</dbReference>
<dbReference type="PRINTS" id="PR00469">
    <property type="entry name" value="PNDRDTASEII"/>
</dbReference>
<dbReference type="EMBL" id="NTGA01000020">
    <property type="protein sequence ID" value="PAY22767.1"/>
    <property type="molecule type" value="Genomic_DNA"/>
</dbReference>
<keyword evidence="6" id="KW-0489">Methyltransferase</keyword>
<evidence type="ECO:0000256" key="2">
    <source>
        <dbReference type="ARBA" id="ARBA00023002"/>
    </source>
</evidence>
<dbReference type="Proteomes" id="UP000218810">
    <property type="component" value="Unassembled WGS sequence"/>
</dbReference>
<dbReference type="OrthoDB" id="9786503at2"/>
<keyword evidence="1" id="KW-0285">Flavoprotein</keyword>
<dbReference type="AlphaFoldDB" id="A0A2A2WNI6"/>
<evidence type="ECO:0000256" key="3">
    <source>
        <dbReference type="ARBA" id="ARBA00048132"/>
    </source>
</evidence>
<dbReference type="GO" id="GO:0008168">
    <property type="term" value="F:methyltransferase activity"/>
    <property type="evidence" value="ECO:0007669"/>
    <property type="project" value="UniProtKB-KW"/>
</dbReference>